<dbReference type="PANTHER" id="PTHR43133">
    <property type="entry name" value="RNA POLYMERASE ECF-TYPE SIGMA FACTO"/>
    <property type="match status" value="1"/>
</dbReference>
<comment type="similarity">
    <text evidence="1">Belongs to the sigma-70 factor family. ECF subfamily.</text>
</comment>
<dbReference type="InterPro" id="IPR013325">
    <property type="entry name" value="RNA_pol_sigma_r2"/>
</dbReference>
<evidence type="ECO:0000256" key="4">
    <source>
        <dbReference type="ARBA" id="ARBA00023125"/>
    </source>
</evidence>
<dbReference type="EMBL" id="CP104067">
    <property type="protein sequence ID" value="WAH40345.1"/>
    <property type="molecule type" value="Genomic_DNA"/>
</dbReference>
<dbReference type="RefSeq" id="WP_268004242.1">
    <property type="nucleotide sequence ID" value="NZ_BSUT01000001.1"/>
</dbReference>
<dbReference type="NCBIfam" id="TIGR02937">
    <property type="entry name" value="sigma70-ECF"/>
    <property type="match status" value="1"/>
</dbReference>
<reference evidence="8" key="1">
    <citation type="submission" date="2022-08" db="EMBL/GenBank/DDBJ databases">
        <title>Alicyclobacillus fastidiosus DSM 17978, complete genome.</title>
        <authorList>
            <person name="Wang Q."/>
            <person name="Cai R."/>
            <person name="Wang Z."/>
        </authorList>
    </citation>
    <scope>NUCLEOTIDE SEQUENCE</scope>
    <source>
        <strain evidence="8">DSM 17978</strain>
    </source>
</reference>
<feature type="domain" description="RNA polymerase sigma factor 70 region 4 type 2" evidence="7">
    <location>
        <begin position="107"/>
        <end position="159"/>
    </location>
</feature>
<evidence type="ECO:0000259" key="7">
    <source>
        <dbReference type="Pfam" id="PF08281"/>
    </source>
</evidence>
<proteinExistence type="inferred from homology"/>
<keyword evidence="4" id="KW-0238">DNA-binding</keyword>
<evidence type="ECO:0000256" key="1">
    <source>
        <dbReference type="ARBA" id="ARBA00010641"/>
    </source>
</evidence>
<dbReference type="Pfam" id="PF04542">
    <property type="entry name" value="Sigma70_r2"/>
    <property type="match status" value="1"/>
</dbReference>
<evidence type="ECO:0000313" key="9">
    <source>
        <dbReference type="Proteomes" id="UP001164761"/>
    </source>
</evidence>
<dbReference type="Pfam" id="PF08281">
    <property type="entry name" value="Sigma70_r4_2"/>
    <property type="match status" value="1"/>
</dbReference>
<evidence type="ECO:0000256" key="5">
    <source>
        <dbReference type="ARBA" id="ARBA00023163"/>
    </source>
</evidence>
<evidence type="ECO:0000256" key="3">
    <source>
        <dbReference type="ARBA" id="ARBA00023082"/>
    </source>
</evidence>
<feature type="domain" description="RNA polymerase sigma-70 region 2" evidence="6">
    <location>
        <begin position="18"/>
        <end position="84"/>
    </location>
</feature>
<accession>A0ABY6ZC83</accession>
<evidence type="ECO:0000256" key="2">
    <source>
        <dbReference type="ARBA" id="ARBA00023015"/>
    </source>
</evidence>
<sequence>MWVHVMAWLTPDEAALSLFDEYADKIYEFAKYSLGNQSDAEDLVQEVFLRVYRTWSKRPADNPSAWVWTIARNCVRDVYRRRARHKEQPTDDLETWTHCARGPDTLVEVEDLFRALTQSERQVVYLRLIDDQSTEAAAEILNWSSAKVRVTLHRAVKKLRVMLSGDTAGAVSQSKERRSSR</sequence>
<organism evidence="8 9">
    <name type="scientific">Alicyclobacillus fastidiosus</name>
    <dbReference type="NCBI Taxonomy" id="392011"/>
    <lineage>
        <taxon>Bacteria</taxon>
        <taxon>Bacillati</taxon>
        <taxon>Bacillota</taxon>
        <taxon>Bacilli</taxon>
        <taxon>Bacillales</taxon>
        <taxon>Alicyclobacillaceae</taxon>
        <taxon>Alicyclobacillus</taxon>
    </lineage>
</organism>
<keyword evidence="3" id="KW-0731">Sigma factor</keyword>
<dbReference type="InterPro" id="IPR036388">
    <property type="entry name" value="WH-like_DNA-bd_sf"/>
</dbReference>
<dbReference type="SUPFAM" id="SSF88659">
    <property type="entry name" value="Sigma3 and sigma4 domains of RNA polymerase sigma factors"/>
    <property type="match status" value="1"/>
</dbReference>
<dbReference type="Gene3D" id="1.10.1740.10">
    <property type="match status" value="1"/>
</dbReference>
<evidence type="ECO:0000313" key="8">
    <source>
        <dbReference type="EMBL" id="WAH40345.1"/>
    </source>
</evidence>
<dbReference type="Proteomes" id="UP001164761">
    <property type="component" value="Chromosome"/>
</dbReference>
<dbReference type="InterPro" id="IPR014284">
    <property type="entry name" value="RNA_pol_sigma-70_dom"/>
</dbReference>
<protein>
    <submittedName>
        <fullName evidence="8">Sigma-70 family RNA polymerase sigma factor</fullName>
    </submittedName>
</protein>
<name>A0ABY6ZC83_9BACL</name>
<dbReference type="InterPro" id="IPR013324">
    <property type="entry name" value="RNA_pol_sigma_r3/r4-like"/>
</dbReference>
<dbReference type="PANTHER" id="PTHR43133:SF58">
    <property type="entry name" value="ECF RNA POLYMERASE SIGMA FACTOR SIGD"/>
    <property type="match status" value="1"/>
</dbReference>
<dbReference type="CDD" id="cd06171">
    <property type="entry name" value="Sigma70_r4"/>
    <property type="match status" value="1"/>
</dbReference>
<dbReference type="InterPro" id="IPR013249">
    <property type="entry name" value="RNA_pol_sigma70_r4_t2"/>
</dbReference>
<keyword evidence="5" id="KW-0804">Transcription</keyword>
<gene>
    <name evidence="8" type="ORF">NZD89_18485</name>
</gene>
<keyword evidence="2" id="KW-0805">Transcription regulation</keyword>
<dbReference type="InterPro" id="IPR007627">
    <property type="entry name" value="RNA_pol_sigma70_r2"/>
</dbReference>
<dbReference type="Gene3D" id="1.10.10.10">
    <property type="entry name" value="Winged helix-like DNA-binding domain superfamily/Winged helix DNA-binding domain"/>
    <property type="match status" value="1"/>
</dbReference>
<evidence type="ECO:0000259" key="6">
    <source>
        <dbReference type="Pfam" id="PF04542"/>
    </source>
</evidence>
<keyword evidence="9" id="KW-1185">Reference proteome</keyword>
<dbReference type="InterPro" id="IPR039425">
    <property type="entry name" value="RNA_pol_sigma-70-like"/>
</dbReference>
<dbReference type="SUPFAM" id="SSF88946">
    <property type="entry name" value="Sigma2 domain of RNA polymerase sigma factors"/>
    <property type="match status" value="1"/>
</dbReference>